<evidence type="ECO:0008006" key="4">
    <source>
        <dbReference type="Google" id="ProtNLM"/>
    </source>
</evidence>
<comment type="caution">
    <text evidence="2">The sequence shown here is derived from an EMBL/GenBank/DDBJ whole genome shotgun (WGS) entry which is preliminary data.</text>
</comment>
<sequence length="199" mass="21359">MLKPIAFAGLLGVLAAPAGFAAQGQETLVFVRHGEKPAQEIGQLDCQGLNRALALPDALARFGKPDFIFAPDPSVQIGDKGGPKQNYFRPLATILPTAIRLGLPIDIRFGYNDISGLEGELLGPKYRDALVFVAWEHKELDKLVRAIVEDKGGDLGVVPKWPGDDFDSIFVVTIGPDGTPVGFRHEQEGITGLSDSCPK</sequence>
<gene>
    <name evidence="2" type="ORF">E9232_002332</name>
</gene>
<evidence type="ECO:0000256" key="1">
    <source>
        <dbReference type="SAM" id="SignalP"/>
    </source>
</evidence>
<dbReference type="RefSeq" id="WP_309794136.1">
    <property type="nucleotide sequence ID" value="NZ_JAVDPW010000004.1"/>
</dbReference>
<accession>A0ABU1JMG8</accession>
<feature type="signal peptide" evidence="1">
    <location>
        <begin position="1"/>
        <end position="21"/>
    </location>
</feature>
<feature type="chain" id="PRO_5046471096" description="Histidine phosphatase family protein" evidence="1">
    <location>
        <begin position="22"/>
        <end position="199"/>
    </location>
</feature>
<dbReference type="EMBL" id="JAVDPW010000004">
    <property type="protein sequence ID" value="MDR6289811.1"/>
    <property type="molecule type" value="Genomic_DNA"/>
</dbReference>
<proteinExistence type="predicted"/>
<organism evidence="2 3">
    <name type="scientific">Inquilinus ginsengisoli</name>
    <dbReference type="NCBI Taxonomy" id="363840"/>
    <lineage>
        <taxon>Bacteria</taxon>
        <taxon>Pseudomonadati</taxon>
        <taxon>Pseudomonadota</taxon>
        <taxon>Alphaproteobacteria</taxon>
        <taxon>Rhodospirillales</taxon>
        <taxon>Rhodospirillaceae</taxon>
        <taxon>Inquilinus</taxon>
    </lineage>
</organism>
<evidence type="ECO:0000313" key="3">
    <source>
        <dbReference type="Proteomes" id="UP001262410"/>
    </source>
</evidence>
<reference evidence="2 3" key="1">
    <citation type="submission" date="2023-07" db="EMBL/GenBank/DDBJ databases">
        <title>Sorghum-associated microbial communities from plants grown in Nebraska, USA.</title>
        <authorList>
            <person name="Schachtman D."/>
        </authorList>
    </citation>
    <scope>NUCLEOTIDE SEQUENCE [LARGE SCALE GENOMIC DNA]</scope>
    <source>
        <strain evidence="2 3">584</strain>
    </source>
</reference>
<keyword evidence="3" id="KW-1185">Reference proteome</keyword>
<name>A0ABU1JMG8_9PROT</name>
<evidence type="ECO:0000313" key="2">
    <source>
        <dbReference type="EMBL" id="MDR6289811.1"/>
    </source>
</evidence>
<keyword evidence="1" id="KW-0732">Signal</keyword>
<protein>
    <recommendedName>
        <fullName evidence="4">Histidine phosphatase family protein</fullName>
    </recommendedName>
</protein>
<dbReference type="Proteomes" id="UP001262410">
    <property type="component" value="Unassembled WGS sequence"/>
</dbReference>